<dbReference type="PROSITE" id="PS01131">
    <property type="entry name" value="RRNA_A_DIMETH"/>
    <property type="match status" value="1"/>
</dbReference>
<feature type="binding site" evidence="7">
    <location>
        <position position="148"/>
    </location>
    <ligand>
        <name>S-adenosyl-L-methionine</name>
        <dbReference type="ChEBI" id="CHEBI:59789"/>
    </ligand>
</feature>
<dbReference type="PANTHER" id="PTHR11727:SF7">
    <property type="entry name" value="DIMETHYLADENOSINE TRANSFERASE-RELATED"/>
    <property type="match status" value="1"/>
</dbReference>
<evidence type="ECO:0000259" key="9">
    <source>
        <dbReference type="SMART" id="SM00650"/>
    </source>
</evidence>
<dbReference type="Gene3D" id="1.10.8.100">
    <property type="entry name" value="Ribosomal RNA adenine dimethylase-like, domain 2"/>
    <property type="match status" value="1"/>
</dbReference>
<proteinExistence type="inferred from homology"/>
<dbReference type="AlphaFoldDB" id="A0A0J9W6N8"/>
<organism evidence="10 11">
    <name type="scientific">Plasmodium vivax North Korean</name>
    <dbReference type="NCBI Taxonomy" id="1035514"/>
    <lineage>
        <taxon>Eukaryota</taxon>
        <taxon>Sar</taxon>
        <taxon>Alveolata</taxon>
        <taxon>Apicomplexa</taxon>
        <taxon>Aconoidasida</taxon>
        <taxon>Haemosporida</taxon>
        <taxon>Plasmodiidae</taxon>
        <taxon>Plasmodium</taxon>
        <taxon>Plasmodium (Plasmodium)</taxon>
    </lineage>
</organism>
<feature type="binding site" evidence="7">
    <location>
        <position position="102"/>
    </location>
    <ligand>
        <name>S-adenosyl-L-methionine</name>
        <dbReference type="ChEBI" id="CHEBI:59789"/>
    </ligand>
</feature>
<dbReference type="InterPro" id="IPR011530">
    <property type="entry name" value="rRNA_adenine_dimethylase"/>
</dbReference>
<reference evidence="10 11" key="1">
    <citation type="submission" date="2011-09" db="EMBL/GenBank/DDBJ databases">
        <title>The Genome Sequence of Plasmodium vivax North Korean.</title>
        <authorList>
            <consortium name="The Broad Institute Genome Sequencing Platform"/>
            <consortium name="The Broad Institute Genome Sequencing Center for Infectious Disease"/>
            <person name="Neafsey D."/>
            <person name="Carlton J."/>
            <person name="Barnwell J."/>
            <person name="Collins W."/>
            <person name="Escalante A."/>
            <person name="Mullikin J."/>
            <person name="Saul A."/>
            <person name="Guigo R."/>
            <person name="Camara F."/>
            <person name="Young S.K."/>
            <person name="Zeng Q."/>
            <person name="Gargeya S."/>
            <person name="Fitzgerald M."/>
            <person name="Haas B."/>
            <person name="Abouelleil A."/>
            <person name="Alvarado L."/>
            <person name="Arachchi H.M."/>
            <person name="Berlin A."/>
            <person name="Brown A."/>
            <person name="Chapman S.B."/>
            <person name="Chen Z."/>
            <person name="Dunbar C."/>
            <person name="Freedman E."/>
            <person name="Gearin G."/>
            <person name="Gellesch M."/>
            <person name="Goldberg J."/>
            <person name="Griggs A."/>
            <person name="Gujja S."/>
            <person name="Heiman D."/>
            <person name="Howarth C."/>
            <person name="Larson L."/>
            <person name="Lui A."/>
            <person name="MacDonald P.J.P."/>
            <person name="Montmayeur A."/>
            <person name="Murphy C."/>
            <person name="Neiman D."/>
            <person name="Pearson M."/>
            <person name="Priest M."/>
            <person name="Roberts A."/>
            <person name="Saif S."/>
            <person name="Shea T."/>
            <person name="Shenoy N."/>
            <person name="Sisk P."/>
            <person name="Stolte C."/>
            <person name="Sykes S."/>
            <person name="Wortman J."/>
            <person name="Nusbaum C."/>
            <person name="Birren B."/>
        </authorList>
    </citation>
    <scope>NUCLEOTIDE SEQUENCE [LARGE SCALE GENOMIC DNA]</scope>
    <source>
        <strain evidence="10 11">North Korean</strain>
    </source>
</reference>
<feature type="domain" description="Ribosomal RNA adenine methylase transferase N-terminal" evidence="9">
    <location>
        <begin position="107"/>
        <end position="273"/>
    </location>
</feature>
<feature type="binding site" evidence="7">
    <location>
        <position position="127"/>
    </location>
    <ligand>
        <name>S-adenosyl-L-methionine</name>
        <dbReference type="ChEBI" id="CHEBI:59789"/>
    </ligand>
</feature>
<dbReference type="SMART" id="SM00650">
    <property type="entry name" value="rADc"/>
    <property type="match status" value="1"/>
</dbReference>
<evidence type="ECO:0000256" key="3">
    <source>
        <dbReference type="ARBA" id="ARBA00022603"/>
    </source>
</evidence>
<dbReference type="GO" id="GO:0005829">
    <property type="term" value="C:cytosol"/>
    <property type="evidence" value="ECO:0007669"/>
    <property type="project" value="TreeGrafter"/>
</dbReference>
<keyword evidence="4 7" id="KW-0808">Transferase</keyword>
<gene>
    <name evidence="10" type="ORF">PVNG_02381</name>
</gene>
<dbReference type="PROSITE" id="PS51689">
    <property type="entry name" value="SAM_RNA_A_N6_MT"/>
    <property type="match status" value="1"/>
</dbReference>
<protein>
    <recommendedName>
        <fullName evidence="8">rRNA adenine N(6)-methyltransferase</fullName>
        <ecNumber evidence="8">2.1.1.-</ecNumber>
    </recommendedName>
</protein>
<dbReference type="InterPro" id="IPR023165">
    <property type="entry name" value="rRNA_Ade_diMease-like_C"/>
</dbReference>
<feature type="binding site" evidence="7">
    <location>
        <position position="189"/>
    </location>
    <ligand>
        <name>S-adenosyl-L-methionine</name>
        <dbReference type="ChEBI" id="CHEBI:59789"/>
    </ligand>
</feature>
<evidence type="ECO:0000256" key="2">
    <source>
        <dbReference type="ARBA" id="ARBA00022552"/>
    </source>
</evidence>
<keyword evidence="3 7" id="KW-0489">Methyltransferase</keyword>
<name>A0A0J9W6N8_PLAVI</name>
<evidence type="ECO:0000256" key="7">
    <source>
        <dbReference type="PROSITE-ProRule" id="PRU01026"/>
    </source>
</evidence>
<accession>A0A0J9W6N8</accession>
<dbReference type="Proteomes" id="UP000053239">
    <property type="component" value="Unassembled WGS sequence"/>
</dbReference>
<comment type="caution">
    <text evidence="7">Lacks conserved residue(s) required for the propagation of feature annotation.</text>
</comment>
<dbReference type="NCBIfam" id="TIGR00755">
    <property type="entry name" value="ksgA"/>
    <property type="match status" value="1"/>
</dbReference>
<evidence type="ECO:0000313" key="11">
    <source>
        <dbReference type="Proteomes" id="UP000053239"/>
    </source>
</evidence>
<feature type="binding site" evidence="7">
    <location>
        <position position="170"/>
    </location>
    <ligand>
        <name>S-adenosyl-L-methionine</name>
        <dbReference type="ChEBI" id="CHEBI:59789"/>
    </ligand>
</feature>
<evidence type="ECO:0000256" key="6">
    <source>
        <dbReference type="ARBA" id="ARBA00022884"/>
    </source>
</evidence>
<dbReference type="InterPro" id="IPR020598">
    <property type="entry name" value="rRNA_Ade_methylase_Trfase_N"/>
</dbReference>
<dbReference type="GO" id="GO:0000179">
    <property type="term" value="F:rRNA (adenine-N6,N6-)-dimethyltransferase activity"/>
    <property type="evidence" value="ECO:0007669"/>
    <property type="project" value="UniProtKB-UniRule"/>
</dbReference>
<dbReference type="EMBL" id="KQ235637">
    <property type="protein sequence ID" value="KMZ96243.1"/>
    <property type="molecule type" value="Genomic_DNA"/>
</dbReference>
<evidence type="ECO:0000256" key="1">
    <source>
        <dbReference type="ARBA" id="ARBA00022490"/>
    </source>
</evidence>
<evidence type="ECO:0000256" key="8">
    <source>
        <dbReference type="RuleBase" id="RU362106"/>
    </source>
</evidence>
<dbReference type="SUPFAM" id="SSF53335">
    <property type="entry name" value="S-adenosyl-L-methionine-dependent methyltransferases"/>
    <property type="match status" value="1"/>
</dbReference>
<evidence type="ECO:0000256" key="4">
    <source>
        <dbReference type="ARBA" id="ARBA00022679"/>
    </source>
</evidence>
<dbReference type="InterPro" id="IPR020596">
    <property type="entry name" value="rRNA_Ade_Mease_Trfase_CS"/>
</dbReference>
<dbReference type="GO" id="GO:0003723">
    <property type="term" value="F:RNA binding"/>
    <property type="evidence" value="ECO:0007669"/>
    <property type="project" value="UniProtKB-UniRule"/>
</dbReference>
<dbReference type="Gene3D" id="3.40.50.150">
    <property type="entry name" value="Vaccinia Virus protein VP39"/>
    <property type="match status" value="1"/>
</dbReference>
<dbReference type="PANTHER" id="PTHR11727">
    <property type="entry name" value="DIMETHYLADENOSINE TRANSFERASE"/>
    <property type="match status" value="1"/>
</dbReference>
<evidence type="ECO:0000256" key="5">
    <source>
        <dbReference type="ARBA" id="ARBA00022691"/>
    </source>
</evidence>
<keyword evidence="1" id="KW-0963">Cytoplasm</keyword>
<comment type="similarity">
    <text evidence="7 8">Belongs to the class I-like SAM-binding methyltransferase superfamily. rRNA adenine N(6)-methyltransferase family.</text>
</comment>
<keyword evidence="5 7" id="KW-0949">S-adenosyl-L-methionine</keyword>
<sequence length="403" mass="47714">MKSIVFFTTLRSQYYSDKQQYHKRSMSVINSKYEIGSGKGIEFRNAVALRQREISKYNKKHGLRPMAPLENIFINTPIFLVVFRLMTITRPIKFAKLFGVFLKNVNIQKRIARFINESTFESIVEIGPGCGQITQYIDLSKKKYIGIEIDKTLSSILISKFPEADILNNDFLKLERDKFLYNESLLFGNIPYSISTSIFLKFLELDCFKESYFTVQKEFFNAISAKYDTRKYCSLSVLFQTFCSIKKLFSIGRLNFFPKPNVDSIFLFLRKNLEIDKKLLREYSLFIKKCFSMPRKTLINNFEEEKKYIKKAFLKNFLPENIRAHQLKPSQFFNLFLSFRKDYIYINWENSNIERKYSFLLFILIDEIDIDINFEEDIFSFSQYFSIISTTSIDKLNSFPNSL</sequence>
<keyword evidence="2 8" id="KW-0698">rRNA processing</keyword>
<dbReference type="InterPro" id="IPR029063">
    <property type="entry name" value="SAM-dependent_MTases_sf"/>
</dbReference>
<keyword evidence="6 7" id="KW-0694">RNA-binding</keyword>
<dbReference type="Pfam" id="PF00398">
    <property type="entry name" value="RrnaAD"/>
    <property type="match status" value="1"/>
</dbReference>
<evidence type="ECO:0000313" key="10">
    <source>
        <dbReference type="EMBL" id="KMZ96243.1"/>
    </source>
</evidence>
<dbReference type="InterPro" id="IPR001737">
    <property type="entry name" value="KsgA/Erm"/>
</dbReference>
<dbReference type="EC" id="2.1.1.-" evidence="8"/>